<dbReference type="Pfam" id="PF21474">
    <property type="entry name" value="DNApolII_N"/>
    <property type="match status" value="1"/>
</dbReference>
<dbReference type="Gene3D" id="3.30.420.10">
    <property type="entry name" value="Ribonuclease H-like superfamily/Ribonuclease H"/>
    <property type="match status" value="1"/>
</dbReference>
<evidence type="ECO:0000259" key="10">
    <source>
        <dbReference type="Pfam" id="PF22587"/>
    </source>
</evidence>
<evidence type="ECO:0000256" key="2">
    <source>
        <dbReference type="ARBA" id="ARBA00022679"/>
    </source>
</evidence>
<dbReference type="Gene3D" id="1.10.132.60">
    <property type="entry name" value="DNA polymerase family B, C-terminal domain"/>
    <property type="match status" value="1"/>
</dbReference>
<protein>
    <recommendedName>
        <fullName evidence="7">DNA polymerase</fullName>
        <ecNumber evidence="7">2.7.7.7</ecNumber>
    </recommendedName>
</protein>
<dbReference type="NCBIfam" id="NF004421">
    <property type="entry name" value="PRK05762.1-2"/>
    <property type="match status" value="1"/>
</dbReference>
<keyword evidence="2 7" id="KW-0808">Transferase</keyword>
<proteinExistence type="inferred from homology"/>
<dbReference type="PANTHER" id="PTHR10322:SF23">
    <property type="entry name" value="DNA POLYMERASE DELTA CATALYTIC SUBUNIT"/>
    <property type="match status" value="1"/>
</dbReference>
<gene>
    <name evidence="11" type="ORF">C7387_3522</name>
</gene>
<dbReference type="Gene3D" id="3.90.1600.10">
    <property type="entry name" value="Palm domain of DNA polymerase"/>
    <property type="match status" value="2"/>
</dbReference>
<dbReference type="InterPro" id="IPR055208">
    <property type="entry name" value="PolB_insertion"/>
</dbReference>
<comment type="catalytic activity">
    <reaction evidence="6 7">
        <text>DNA(n) + a 2'-deoxyribonucleoside 5'-triphosphate = DNA(n+1) + diphosphate</text>
        <dbReference type="Rhea" id="RHEA:22508"/>
        <dbReference type="Rhea" id="RHEA-COMP:17339"/>
        <dbReference type="Rhea" id="RHEA-COMP:17340"/>
        <dbReference type="ChEBI" id="CHEBI:33019"/>
        <dbReference type="ChEBI" id="CHEBI:61560"/>
        <dbReference type="ChEBI" id="CHEBI:173112"/>
        <dbReference type="EC" id="2.7.7.7"/>
    </reaction>
</comment>
<dbReference type="Gene3D" id="2.40.50.590">
    <property type="match status" value="1"/>
</dbReference>
<name>A0ABX9RVI8_9ENTR</name>
<dbReference type="InterPro" id="IPR006172">
    <property type="entry name" value="DNA-dir_DNA_pol_B"/>
</dbReference>
<dbReference type="Gene3D" id="1.10.287.690">
    <property type="entry name" value="Helix hairpin bin"/>
    <property type="match status" value="1"/>
</dbReference>
<dbReference type="Proteomes" id="UP000267341">
    <property type="component" value="Unassembled WGS sequence"/>
</dbReference>
<dbReference type="Pfam" id="PF03104">
    <property type="entry name" value="DNA_pol_B_exo1"/>
    <property type="match status" value="1"/>
</dbReference>
<dbReference type="CDD" id="cd05784">
    <property type="entry name" value="DNA_polB_II_exo"/>
    <property type="match status" value="1"/>
</dbReference>
<dbReference type="InterPro" id="IPR023211">
    <property type="entry name" value="DNA_pol_palm_dom_sf"/>
</dbReference>
<evidence type="ECO:0000256" key="5">
    <source>
        <dbReference type="ARBA" id="ARBA00023125"/>
    </source>
</evidence>
<organism evidence="11 12">
    <name type="scientific">Yokenella regensburgei</name>
    <dbReference type="NCBI Taxonomy" id="158877"/>
    <lineage>
        <taxon>Bacteria</taxon>
        <taxon>Pseudomonadati</taxon>
        <taxon>Pseudomonadota</taxon>
        <taxon>Gammaproteobacteria</taxon>
        <taxon>Enterobacterales</taxon>
        <taxon>Enterobacteriaceae</taxon>
        <taxon>Yokenella</taxon>
    </lineage>
</organism>
<keyword evidence="5 7" id="KW-0238">DNA-binding</keyword>
<dbReference type="InterPro" id="IPR042087">
    <property type="entry name" value="DNA_pol_B_thumb"/>
</dbReference>
<evidence type="ECO:0000256" key="6">
    <source>
        <dbReference type="ARBA" id="ARBA00049244"/>
    </source>
</evidence>
<evidence type="ECO:0000259" key="8">
    <source>
        <dbReference type="Pfam" id="PF00136"/>
    </source>
</evidence>
<evidence type="ECO:0000256" key="7">
    <source>
        <dbReference type="RuleBase" id="RU000442"/>
    </source>
</evidence>
<dbReference type="Gene3D" id="3.30.70.2250">
    <property type="match status" value="1"/>
</dbReference>
<dbReference type="InterPro" id="IPR050240">
    <property type="entry name" value="DNA_pol_type-B"/>
</dbReference>
<dbReference type="EMBL" id="RBIZ01000005">
    <property type="protein sequence ID" value="RKR54038.1"/>
    <property type="molecule type" value="Genomic_DNA"/>
</dbReference>
<dbReference type="CDD" id="cd05537">
    <property type="entry name" value="POLBc_Pol_II"/>
    <property type="match status" value="1"/>
</dbReference>
<dbReference type="PRINTS" id="PR00106">
    <property type="entry name" value="DNAPOLB"/>
</dbReference>
<dbReference type="EC" id="2.7.7.7" evidence="7"/>
<dbReference type="InterPro" id="IPR017964">
    <property type="entry name" value="DNA-dir_DNA_pol_B_CS"/>
</dbReference>
<accession>A0ABX9RVI8</accession>
<dbReference type="SUPFAM" id="SSF53098">
    <property type="entry name" value="Ribonuclease H-like"/>
    <property type="match status" value="1"/>
</dbReference>
<dbReference type="Pfam" id="PF00136">
    <property type="entry name" value="DNA_pol_B"/>
    <property type="match status" value="1"/>
</dbReference>
<sequence>MVQAQEGFLLTRHWRDTPQGTEVSFWLATDAGPLHVTLPPQESVAFIPAQFIDTVTTLLKRENGWRLTPLALKDFHRQPVQGLYCRSHRQLMRLEKMLRENGVTVYEADIRPPERFLMERFITAPVWVEGTSQGNALVNARMKASPHYRPALKWVSLDIETTRHGELYCIGLEGCGQRIVYMLGPENGDATGLDFQLEYVNSRPQLLEKLNDWFAEHDPDVVIGWNLVQFDLRVLQKHAERYRIPLMLGRGNREIEWREHGFKNGVFFAQADGRLIIDGIEALKSAFWSFSSFSLEAVSQELLGEGKSIDNPWDRMDEIDRRFAEDKPALATYNLKDCELVTRIFHKTEIMPFLLERATVNGLPADRHGGSVASFSHLYFPRMHRLGYVAPNLGEVPPQASPGGYVMDSQPGLYDSVLVLDYKSLYPSIIRTFLIDPVGLVEGMAQPEAEHSTPGFLGAWFSREKHCLPEIVSQIWHGRDEAKAHKNKPLSQALKIIMNAFYGVLGTSACRFFDPRLASSITMRGHAIMRQTKALIEAQGYDVIYGDTDSTFVWLKRAHSEEEAAQIGAQLVQHVNAWWAETLQAENLSSALELEYETHFCRFLMPTIRGMETGSKKRYAGMIQEGTSQRMVFKGLETVRTDWTPLAQQFQQSLYLRIFRHEPYREYILETIDKLMAGELDEQLVYRKQLRRPLEEYQRNVPPHVRAARLADEHNARLGRPLQYQRRGSIKYIWTTGGPEPLAYQQSPLDYEHYLEKQLAPVADGILPFVDDDFATILTGQMGLF</sequence>
<dbReference type="InterPro" id="IPR036397">
    <property type="entry name" value="RNaseH_sf"/>
</dbReference>
<evidence type="ECO:0000313" key="12">
    <source>
        <dbReference type="Proteomes" id="UP000267341"/>
    </source>
</evidence>
<dbReference type="PANTHER" id="PTHR10322">
    <property type="entry name" value="DNA POLYMERASE CATALYTIC SUBUNIT"/>
    <property type="match status" value="1"/>
</dbReference>
<dbReference type="InterPro" id="IPR043502">
    <property type="entry name" value="DNA/RNA_pol_sf"/>
</dbReference>
<feature type="domain" description="DNA-directed DNA polymerase family B exonuclease" evidence="9">
    <location>
        <begin position="201"/>
        <end position="298"/>
    </location>
</feature>
<dbReference type="InterPro" id="IPR012337">
    <property type="entry name" value="RNaseH-like_sf"/>
</dbReference>
<dbReference type="RefSeq" id="WP_134436977.1">
    <property type="nucleotide sequence ID" value="NZ_RBIZ01000005.1"/>
</dbReference>
<comment type="similarity">
    <text evidence="1 7">Belongs to the DNA polymerase type-B family.</text>
</comment>
<keyword evidence="3 7" id="KW-0548">Nucleotidyltransferase</keyword>
<evidence type="ECO:0000259" key="9">
    <source>
        <dbReference type="Pfam" id="PF03104"/>
    </source>
</evidence>
<evidence type="ECO:0000256" key="1">
    <source>
        <dbReference type="ARBA" id="ARBA00005755"/>
    </source>
</evidence>
<evidence type="ECO:0000256" key="4">
    <source>
        <dbReference type="ARBA" id="ARBA00022932"/>
    </source>
</evidence>
<comment type="caution">
    <text evidence="11">The sequence shown here is derived from an EMBL/GenBank/DDBJ whole genome shotgun (WGS) entry which is preliminary data.</text>
</comment>
<dbReference type="InterPro" id="IPR006134">
    <property type="entry name" value="DNA-dir_DNA_pol_B_multi_dom"/>
</dbReference>
<dbReference type="InterPro" id="IPR006133">
    <property type="entry name" value="DNA-dir_DNA_pol_B_exonuc"/>
</dbReference>
<feature type="domain" description="DNA-directed DNA polymerase family B multifunctional" evidence="8">
    <location>
        <begin position="383"/>
        <end position="761"/>
    </location>
</feature>
<feature type="domain" description="DNA polymerase II insertion" evidence="10">
    <location>
        <begin position="43"/>
        <end position="103"/>
    </location>
</feature>
<evidence type="ECO:0000256" key="3">
    <source>
        <dbReference type="ARBA" id="ARBA00022695"/>
    </source>
</evidence>
<dbReference type="SMART" id="SM00486">
    <property type="entry name" value="POLBc"/>
    <property type="match status" value="1"/>
</dbReference>
<keyword evidence="4 7" id="KW-0239">DNA-directed DNA polymerase</keyword>
<evidence type="ECO:0000313" key="11">
    <source>
        <dbReference type="EMBL" id="RKR54038.1"/>
    </source>
</evidence>
<reference evidence="11 12" key="1">
    <citation type="submission" date="2018-10" db="EMBL/GenBank/DDBJ databases">
        <title>Genomic Encyclopedia of Type Strains, Phase IV (KMG-IV): sequencing the most valuable type-strain genomes for metagenomic binning, comparative biology and taxonomic classification.</title>
        <authorList>
            <person name="Goeker M."/>
        </authorList>
    </citation>
    <scope>NUCLEOTIDE SEQUENCE [LARGE SCALE GENOMIC DNA]</scope>
    <source>
        <strain evidence="11 12">DSM 5079</strain>
    </source>
</reference>
<dbReference type="NCBIfam" id="NF004422">
    <property type="entry name" value="PRK05762.1-4"/>
    <property type="match status" value="1"/>
</dbReference>
<dbReference type="NCBIfam" id="NF004420">
    <property type="entry name" value="PRK05762.1-1"/>
    <property type="match status" value="1"/>
</dbReference>
<dbReference type="GeneID" id="66905503"/>
<keyword evidence="12" id="KW-1185">Reference proteome</keyword>
<dbReference type="PROSITE" id="PS00116">
    <property type="entry name" value="DNA_POLYMERASE_B"/>
    <property type="match status" value="1"/>
</dbReference>
<keyword evidence="7" id="KW-0235">DNA replication</keyword>
<dbReference type="SUPFAM" id="SSF56672">
    <property type="entry name" value="DNA/RNA polymerases"/>
    <property type="match status" value="1"/>
</dbReference>
<dbReference type="Pfam" id="PF22587">
    <property type="entry name" value="DNApolII_insertion"/>
    <property type="match status" value="1"/>
</dbReference>